<dbReference type="EMBL" id="JACXLD010000007">
    <property type="protein sequence ID" value="MBD2859759.1"/>
    <property type="molecule type" value="Genomic_DNA"/>
</dbReference>
<feature type="region of interest" description="Disordered" evidence="1">
    <location>
        <begin position="225"/>
        <end position="254"/>
    </location>
</feature>
<evidence type="ECO:0000256" key="1">
    <source>
        <dbReference type="SAM" id="MobiDB-lite"/>
    </source>
</evidence>
<dbReference type="Proteomes" id="UP000610558">
    <property type="component" value="Unassembled WGS sequence"/>
</dbReference>
<dbReference type="AlphaFoldDB" id="A0A927GXT9"/>
<evidence type="ECO:0000313" key="2">
    <source>
        <dbReference type="EMBL" id="MBD2859759.1"/>
    </source>
</evidence>
<accession>A0A927GXT9</accession>
<proteinExistence type="predicted"/>
<sequence length="752" mass="83398">MQDDSYKVVDLNSRREATHPVALPPSIAALKDKTEAFLSAQFKQLLDNVDDNLFDLAEAASNAKNQQQYFDAMREIRLNRTQVEERFLQAISTNFKQSSTFSRPSLQESGKAKLQLLESEALEELVALEGMGKKGERQFIQEVWLLCTAWQQLQSGPVLAAADLPMGPQKIAKALGDACQSLEIDIKSRLVLFKLFEQQVLDKYGALFETLVPVLEAQGMRLDALKQQSRQEQAAEPQPETPTSAASGSSGNNQASVELAARLTDAFENLIYKPVGGSSEQKSQISKPSFMIALQDMQQSQFGVFKNADAANEGDYSLEQMSQKLLARLQQISRVSGSDSQALDLERDASTISFVGTLFQFMLEGDELSAPIKNLVARLQIPILKTAMLDRSFFNHEEHPARKLLSALVSAGIGWSPTGAANKDPLYRKVDEIVMRILGDFSVDTQIFIDVYQEFLNFQQKAMRRAEIMAQRTVDAEGGKAVAETARGYVSALLDQKLADGSIPSVVSKILREGWSKVLFLSYVQQGVNSERFNKNVEFIDRLLWSVSPSTELGHRSQLIAALPGLIETLRHGFNQVSLNGYEVKQWLDQLERLHLAKLSRAAQNPSANASSANSAGELAELDASLSQLDQKQETPKRHSVPLGDEMAAPIPERTTGDAAERINALRVGCWVDLRQEADKTLRCRLAAVINGIGKYIFVNRAGIKVAEFNREGLMAALMDDSLVIIEDHMMFDHALESVISNMREMKDRPLE</sequence>
<feature type="compositionally biased region" description="Low complexity" evidence="1">
    <location>
        <begin position="244"/>
        <end position="254"/>
    </location>
</feature>
<keyword evidence="3" id="KW-1185">Reference proteome</keyword>
<gene>
    <name evidence="2" type="ORF">IB286_12170</name>
</gene>
<comment type="caution">
    <text evidence="2">The sequence shown here is derived from an EMBL/GenBank/DDBJ whole genome shotgun (WGS) entry which is preliminary data.</text>
</comment>
<dbReference type="Pfam" id="PF07793">
    <property type="entry name" value="DUF1631"/>
    <property type="match status" value="1"/>
</dbReference>
<dbReference type="RefSeq" id="WP_190765923.1">
    <property type="nucleotide sequence ID" value="NZ_JACXLD010000007.1"/>
</dbReference>
<name>A0A927GXT9_9GAMM</name>
<protein>
    <submittedName>
        <fullName evidence="2">DUF1631 domain-containing protein</fullName>
    </submittedName>
</protein>
<feature type="region of interest" description="Disordered" evidence="1">
    <location>
        <begin position="629"/>
        <end position="655"/>
    </location>
</feature>
<evidence type="ECO:0000313" key="3">
    <source>
        <dbReference type="Proteomes" id="UP000610558"/>
    </source>
</evidence>
<dbReference type="InterPro" id="IPR012434">
    <property type="entry name" value="DUF1631"/>
</dbReference>
<reference evidence="2" key="1">
    <citation type="submission" date="2020-09" db="EMBL/GenBank/DDBJ databases">
        <authorList>
            <person name="Yoon J.-W."/>
        </authorList>
    </citation>
    <scope>NUCLEOTIDE SEQUENCE</scope>
    <source>
        <strain evidence="2">KMU-158</strain>
    </source>
</reference>
<organism evidence="2 3">
    <name type="scientific">Spongiibacter pelagi</name>
    <dbReference type="NCBI Taxonomy" id="2760804"/>
    <lineage>
        <taxon>Bacteria</taxon>
        <taxon>Pseudomonadati</taxon>
        <taxon>Pseudomonadota</taxon>
        <taxon>Gammaproteobacteria</taxon>
        <taxon>Cellvibrionales</taxon>
        <taxon>Spongiibacteraceae</taxon>
        <taxon>Spongiibacter</taxon>
    </lineage>
</organism>